<accession>C1F5U1</accession>
<dbReference type="Proteomes" id="UP000002207">
    <property type="component" value="Chromosome"/>
</dbReference>
<keyword evidence="2" id="KW-1185">Reference proteome</keyword>
<name>C1F5U1_ACIC5</name>
<dbReference type="InParanoid" id="C1F5U1"/>
<protein>
    <submittedName>
        <fullName evidence="1">Uncharacterized protein</fullName>
    </submittedName>
</protein>
<evidence type="ECO:0000313" key="2">
    <source>
        <dbReference type="Proteomes" id="UP000002207"/>
    </source>
</evidence>
<reference evidence="1 2" key="1">
    <citation type="journal article" date="2009" name="Appl. Environ. Microbiol.">
        <title>Three genomes from the phylum Acidobacteria provide insight into the lifestyles of these microorganisms in soils.</title>
        <authorList>
            <person name="Ward N.L."/>
            <person name="Challacombe J.F."/>
            <person name="Janssen P.H."/>
            <person name="Henrissat B."/>
            <person name="Coutinho P.M."/>
            <person name="Wu M."/>
            <person name="Xie G."/>
            <person name="Haft D.H."/>
            <person name="Sait M."/>
            <person name="Badger J."/>
            <person name="Barabote R.D."/>
            <person name="Bradley B."/>
            <person name="Brettin T.S."/>
            <person name="Brinkac L.M."/>
            <person name="Bruce D."/>
            <person name="Creasy T."/>
            <person name="Daugherty S.C."/>
            <person name="Davidsen T.M."/>
            <person name="DeBoy R.T."/>
            <person name="Detter J.C."/>
            <person name="Dodson R.J."/>
            <person name="Durkin A.S."/>
            <person name="Ganapathy A."/>
            <person name="Gwinn-Giglio M."/>
            <person name="Han C.S."/>
            <person name="Khouri H."/>
            <person name="Kiss H."/>
            <person name="Kothari S.P."/>
            <person name="Madupu R."/>
            <person name="Nelson K.E."/>
            <person name="Nelson W.C."/>
            <person name="Paulsen I."/>
            <person name="Penn K."/>
            <person name="Ren Q."/>
            <person name="Rosovitz M.J."/>
            <person name="Selengut J.D."/>
            <person name="Shrivastava S."/>
            <person name="Sullivan S.A."/>
            <person name="Tapia R."/>
            <person name="Thompson L.S."/>
            <person name="Watkins K.L."/>
            <person name="Yang Q."/>
            <person name="Yu C."/>
            <person name="Zafar N."/>
            <person name="Zhou L."/>
            <person name="Kuske C.R."/>
        </authorList>
    </citation>
    <scope>NUCLEOTIDE SEQUENCE [LARGE SCALE GENOMIC DNA]</scope>
    <source>
        <strain evidence="2">ATCC 51196 / DSM 11244 / BCRC 80197 / JCM 7670 / NBRC 15755 / NCIMB 13165 / 161</strain>
    </source>
</reference>
<sequence>MLPLEIIKPLLRSFLHTKTDAIILAGLFLSGNCI</sequence>
<dbReference type="STRING" id="240015.ACP_3276"/>
<dbReference type="AlphaFoldDB" id="C1F5U1"/>
<dbReference type="HOGENOM" id="CLU_3371476_0_0_0"/>
<proteinExistence type="predicted"/>
<organism evidence="1 2">
    <name type="scientific">Acidobacterium capsulatum (strain ATCC 51196 / DSM 11244 / BCRC 80197 / JCM 7670 / NBRC 15755 / NCIMB 13165 / 161)</name>
    <dbReference type="NCBI Taxonomy" id="240015"/>
    <lineage>
        <taxon>Bacteria</taxon>
        <taxon>Pseudomonadati</taxon>
        <taxon>Acidobacteriota</taxon>
        <taxon>Terriglobia</taxon>
        <taxon>Terriglobales</taxon>
        <taxon>Acidobacteriaceae</taxon>
        <taxon>Acidobacterium</taxon>
    </lineage>
</organism>
<dbReference type="EMBL" id="CP001472">
    <property type="protein sequence ID" value="ACO31376.1"/>
    <property type="molecule type" value="Genomic_DNA"/>
</dbReference>
<dbReference type="KEGG" id="aca:ACP_3276"/>
<evidence type="ECO:0000313" key="1">
    <source>
        <dbReference type="EMBL" id="ACO31376.1"/>
    </source>
</evidence>
<gene>
    <name evidence="1" type="ordered locus">ACP_3276</name>
</gene>